<dbReference type="Proteomes" id="UP000681722">
    <property type="component" value="Unassembled WGS sequence"/>
</dbReference>
<keyword evidence="3" id="KW-1185">Reference proteome</keyword>
<comment type="caution">
    <text evidence="1">The sequence shown here is derived from an EMBL/GenBank/DDBJ whole genome shotgun (WGS) entry which is preliminary data.</text>
</comment>
<proteinExistence type="predicted"/>
<name>A0A813NZI2_9BILA</name>
<dbReference type="AlphaFoldDB" id="A0A813NZI2"/>
<dbReference type="Proteomes" id="UP000663829">
    <property type="component" value="Unassembled WGS sequence"/>
</dbReference>
<evidence type="ECO:0000313" key="3">
    <source>
        <dbReference type="Proteomes" id="UP000663829"/>
    </source>
</evidence>
<organism evidence="1 3">
    <name type="scientific">Didymodactylos carnosus</name>
    <dbReference type="NCBI Taxonomy" id="1234261"/>
    <lineage>
        <taxon>Eukaryota</taxon>
        <taxon>Metazoa</taxon>
        <taxon>Spiralia</taxon>
        <taxon>Gnathifera</taxon>
        <taxon>Rotifera</taxon>
        <taxon>Eurotatoria</taxon>
        <taxon>Bdelloidea</taxon>
        <taxon>Philodinida</taxon>
        <taxon>Philodinidae</taxon>
        <taxon>Didymodactylos</taxon>
    </lineage>
</organism>
<dbReference type="EMBL" id="CAJOBC010000043">
    <property type="protein sequence ID" value="CAF3524759.1"/>
    <property type="molecule type" value="Genomic_DNA"/>
</dbReference>
<dbReference type="Gene3D" id="1.25.50.20">
    <property type="match status" value="1"/>
</dbReference>
<evidence type="ECO:0000313" key="2">
    <source>
        <dbReference type="EMBL" id="CAF3524759.1"/>
    </source>
</evidence>
<evidence type="ECO:0000313" key="1">
    <source>
        <dbReference type="EMBL" id="CAF0746003.1"/>
    </source>
</evidence>
<protein>
    <submittedName>
        <fullName evidence="1">Uncharacterized protein</fullName>
    </submittedName>
</protein>
<sequence>FINHVNNNDIQQYPTYQRLSSSTDLIMNHFNSLELSSKLYSDKIITVVYCQTIFNNDINYWNELINILNKKNLIIKSVLLGLGCAKSIEQINNYLDQYCLQPSSSTIAAWTCLKIIMNTPNGLDIAIERFKKLWPILEKQVDLNYELIEFFLQINLKEHKNNIRYWLNNSSTNNNEIIPYKYKNLILDILIWNDLWSEKNLDELNRWFDEEIQRN</sequence>
<reference evidence="1" key="1">
    <citation type="submission" date="2021-02" db="EMBL/GenBank/DDBJ databases">
        <authorList>
            <person name="Nowell W R."/>
        </authorList>
    </citation>
    <scope>NUCLEOTIDE SEQUENCE</scope>
</reference>
<feature type="non-terminal residue" evidence="1">
    <location>
        <position position="1"/>
    </location>
</feature>
<gene>
    <name evidence="1" type="ORF">GPM918_LOCUS541</name>
    <name evidence="2" type="ORF">SRO942_LOCUS542</name>
</gene>
<dbReference type="EMBL" id="CAJNOQ010000043">
    <property type="protein sequence ID" value="CAF0746003.1"/>
    <property type="molecule type" value="Genomic_DNA"/>
</dbReference>
<accession>A0A813NZI2</accession>